<proteinExistence type="predicted"/>
<dbReference type="EMBL" id="ML977209">
    <property type="protein sequence ID" value="KAF1981052.1"/>
    <property type="molecule type" value="Genomic_DNA"/>
</dbReference>
<sequence>MPGSSSSTPAIPADDSCPPEHSGTTSGTQGGSSSSSSSRGSSRSGSGSGSKKAPNKNRFKGPLPYADHQGGGFWKH</sequence>
<organism evidence="2 3">
    <name type="scientific">Aulographum hederae CBS 113979</name>
    <dbReference type="NCBI Taxonomy" id="1176131"/>
    <lineage>
        <taxon>Eukaryota</taxon>
        <taxon>Fungi</taxon>
        <taxon>Dikarya</taxon>
        <taxon>Ascomycota</taxon>
        <taxon>Pezizomycotina</taxon>
        <taxon>Dothideomycetes</taxon>
        <taxon>Pleosporomycetidae</taxon>
        <taxon>Aulographales</taxon>
        <taxon>Aulographaceae</taxon>
    </lineage>
</organism>
<reference evidence="2" key="1">
    <citation type="journal article" date="2020" name="Stud. Mycol.">
        <title>101 Dothideomycetes genomes: a test case for predicting lifestyles and emergence of pathogens.</title>
        <authorList>
            <person name="Haridas S."/>
            <person name="Albert R."/>
            <person name="Binder M."/>
            <person name="Bloem J."/>
            <person name="Labutti K."/>
            <person name="Salamov A."/>
            <person name="Andreopoulos B."/>
            <person name="Baker S."/>
            <person name="Barry K."/>
            <person name="Bills G."/>
            <person name="Bluhm B."/>
            <person name="Cannon C."/>
            <person name="Castanera R."/>
            <person name="Culley D."/>
            <person name="Daum C."/>
            <person name="Ezra D."/>
            <person name="Gonzalez J."/>
            <person name="Henrissat B."/>
            <person name="Kuo A."/>
            <person name="Liang C."/>
            <person name="Lipzen A."/>
            <person name="Lutzoni F."/>
            <person name="Magnuson J."/>
            <person name="Mondo S."/>
            <person name="Nolan M."/>
            <person name="Ohm R."/>
            <person name="Pangilinan J."/>
            <person name="Park H.-J."/>
            <person name="Ramirez L."/>
            <person name="Alfaro M."/>
            <person name="Sun H."/>
            <person name="Tritt A."/>
            <person name="Yoshinaga Y."/>
            <person name="Zwiers L.-H."/>
            <person name="Turgeon B."/>
            <person name="Goodwin S."/>
            <person name="Spatafora J."/>
            <person name="Crous P."/>
            <person name="Grigoriev I."/>
        </authorList>
    </citation>
    <scope>NUCLEOTIDE SEQUENCE</scope>
    <source>
        <strain evidence="2">CBS 113979</strain>
    </source>
</reference>
<evidence type="ECO:0000313" key="2">
    <source>
        <dbReference type="EMBL" id="KAF1981052.1"/>
    </source>
</evidence>
<keyword evidence="3" id="KW-1185">Reference proteome</keyword>
<dbReference type="AlphaFoldDB" id="A0A6G1GJL8"/>
<accession>A0A6G1GJL8</accession>
<name>A0A6G1GJL8_9PEZI</name>
<protein>
    <submittedName>
        <fullName evidence="2">Uncharacterized protein</fullName>
    </submittedName>
</protein>
<evidence type="ECO:0000256" key="1">
    <source>
        <dbReference type="SAM" id="MobiDB-lite"/>
    </source>
</evidence>
<dbReference type="Proteomes" id="UP000800041">
    <property type="component" value="Unassembled WGS sequence"/>
</dbReference>
<gene>
    <name evidence="2" type="ORF">K402DRAFT_398875</name>
</gene>
<evidence type="ECO:0000313" key="3">
    <source>
        <dbReference type="Proteomes" id="UP000800041"/>
    </source>
</evidence>
<feature type="region of interest" description="Disordered" evidence="1">
    <location>
        <begin position="1"/>
        <end position="76"/>
    </location>
</feature>
<feature type="compositionally biased region" description="Low complexity" evidence="1">
    <location>
        <begin position="22"/>
        <end position="45"/>
    </location>
</feature>